<protein>
    <recommendedName>
        <fullName evidence="3">Antitoxin Xre/MbcA/ParS-like toxin-binding domain-containing protein</fullName>
    </recommendedName>
</protein>
<reference evidence="1" key="1">
    <citation type="submission" date="2021-03" db="EMBL/GenBank/DDBJ databases">
        <title>Whole genome shotgun sequence of Actinoplanes auranticolor NBRC 12245.</title>
        <authorList>
            <person name="Komaki H."/>
            <person name="Tamura T."/>
        </authorList>
    </citation>
    <scope>NUCLEOTIDE SEQUENCE</scope>
    <source>
        <strain evidence="1">NBRC 12245</strain>
    </source>
</reference>
<evidence type="ECO:0008006" key="3">
    <source>
        <dbReference type="Google" id="ProtNLM"/>
    </source>
</evidence>
<dbReference type="AlphaFoldDB" id="A0A919SKQ5"/>
<organism evidence="1 2">
    <name type="scientific">Actinoplanes auranticolor</name>
    <dbReference type="NCBI Taxonomy" id="47988"/>
    <lineage>
        <taxon>Bacteria</taxon>
        <taxon>Bacillati</taxon>
        <taxon>Actinomycetota</taxon>
        <taxon>Actinomycetes</taxon>
        <taxon>Micromonosporales</taxon>
        <taxon>Micromonosporaceae</taxon>
        <taxon>Actinoplanes</taxon>
    </lineage>
</organism>
<name>A0A919SKQ5_9ACTN</name>
<evidence type="ECO:0000313" key="2">
    <source>
        <dbReference type="Proteomes" id="UP000681340"/>
    </source>
</evidence>
<evidence type="ECO:0000313" key="1">
    <source>
        <dbReference type="EMBL" id="GIM72743.1"/>
    </source>
</evidence>
<dbReference type="RefSeq" id="WP_212991183.1">
    <property type="nucleotide sequence ID" value="NZ_BAABEA010000002.1"/>
</dbReference>
<gene>
    <name evidence="1" type="ORF">Aau02nite_52610</name>
</gene>
<comment type="caution">
    <text evidence="1">The sequence shown here is derived from an EMBL/GenBank/DDBJ whole genome shotgun (WGS) entry which is preliminary data.</text>
</comment>
<proteinExistence type="predicted"/>
<sequence length="128" mass="13275">MTATVVERVGHTSVPTSVEDDAALCVTALGAELTAYVAGAASVAEFESWFAGGRSPGWLVRRRLAVAAELVSVFEAANQSALAAAWLREMNPTGYVPARVLRLASGDEAGMKSLLEAAAIWALTPAGE</sequence>
<dbReference type="EMBL" id="BOQL01000042">
    <property type="protein sequence ID" value="GIM72743.1"/>
    <property type="molecule type" value="Genomic_DNA"/>
</dbReference>
<dbReference type="Proteomes" id="UP000681340">
    <property type="component" value="Unassembled WGS sequence"/>
</dbReference>
<keyword evidence="2" id="KW-1185">Reference proteome</keyword>
<accession>A0A919SKQ5</accession>